<dbReference type="EMBL" id="FNMZ01000002">
    <property type="protein sequence ID" value="SDW66701.1"/>
    <property type="molecule type" value="Genomic_DNA"/>
</dbReference>
<feature type="compositionally biased region" description="Low complexity" evidence="1">
    <location>
        <begin position="426"/>
        <end position="445"/>
    </location>
</feature>
<evidence type="ECO:0000256" key="1">
    <source>
        <dbReference type="SAM" id="MobiDB-lite"/>
    </source>
</evidence>
<dbReference type="RefSeq" id="WP_092680330.1">
    <property type="nucleotide sequence ID" value="NZ_FNMZ01000002.1"/>
</dbReference>
<evidence type="ECO:0000313" key="2">
    <source>
        <dbReference type="EMBL" id="SDW66701.1"/>
    </source>
</evidence>
<dbReference type="Gene3D" id="3.40.50.1000">
    <property type="entry name" value="HAD superfamily/HAD-like"/>
    <property type="match status" value="1"/>
</dbReference>
<dbReference type="Pfam" id="PF00702">
    <property type="entry name" value="Hydrolase"/>
    <property type="match status" value="1"/>
</dbReference>
<proteinExistence type="predicted"/>
<dbReference type="Proteomes" id="UP000199118">
    <property type="component" value="Unassembled WGS sequence"/>
</dbReference>
<dbReference type="AlphaFoldDB" id="A0A1H2VED6"/>
<organism evidence="2 3">
    <name type="scientific">Albimonas donghaensis</name>
    <dbReference type="NCBI Taxonomy" id="356660"/>
    <lineage>
        <taxon>Bacteria</taxon>
        <taxon>Pseudomonadati</taxon>
        <taxon>Pseudomonadota</taxon>
        <taxon>Alphaproteobacteria</taxon>
        <taxon>Rhodobacterales</taxon>
        <taxon>Paracoccaceae</taxon>
        <taxon>Albimonas</taxon>
    </lineage>
</organism>
<evidence type="ECO:0008006" key="4">
    <source>
        <dbReference type="Google" id="ProtNLM"/>
    </source>
</evidence>
<evidence type="ECO:0000313" key="3">
    <source>
        <dbReference type="Proteomes" id="UP000199118"/>
    </source>
</evidence>
<accession>A0A1H2VED6</accession>
<dbReference type="STRING" id="356660.SAMN05444336_10243"/>
<reference evidence="2 3" key="1">
    <citation type="submission" date="2016-10" db="EMBL/GenBank/DDBJ databases">
        <authorList>
            <person name="de Groot N.N."/>
        </authorList>
    </citation>
    <scope>NUCLEOTIDE SEQUENCE [LARGE SCALE GENOMIC DNA]</scope>
    <source>
        <strain evidence="2 3">DSM 17890</strain>
    </source>
</reference>
<dbReference type="InterPro" id="IPR023214">
    <property type="entry name" value="HAD_sf"/>
</dbReference>
<dbReference type="SUPFAM" id="SSF56784">
    <property type="entry name" value="HAD-like"/>
    <property type="match status" value="1"/>
</dbReference>
<feature type="compositionally biased region" description="Low complexity" evidence="1">
    <location>
        <begin position="27"/>
        <end position="44"/>
    </location>
</feature>
<protein>
    <recommendedName>
        <fullName evidence="4">Haloacid dehalogenase superfamily, subfamily IA, variant 1 with third motif having Dx(3-4)D or Dx(3-4)E</fullName>
    </recommendedName>
</protein>
<dbReference type="InterPro" id="IPR036412">
    <property type="entry name" value="HAD-like_sf"/>
</dbReference>
<keyword evidence="3" id="KW-1185">Reference proteome</keyword>
<name>A0A1H2VED6_9RHOB</name>
<feature type="region of interest" description="Disordered" evidence="1">
    <location>
        <begin position="426"/>
        <end position="454"/>
    </location>
</feature>
<sequence>MTDRGPDPAGQDHPAGRADAAGGDLVASGPAPDPAAAPASSAGSAERRLASGPIASVAIASDPLMTSEREQWANLRWMKDLFSRPIAQATGLPVRALISGEGETAAFSRARAFELSDIPLDGDATQFWFDETRITDATLAYLARCGLDASTLVVGYEMSAQTRAALDRIGAPWVDVWLHPIRFYDDVLFGFRASHPEVHAAFAAFHVPEDQFFLYADRIRIQTYKGWKKAEARIEPGAAVFVGQRMEDKSVCRDGRMLNLLDFREEFSALARRTPQLLYQRHPFERTGDEAVLDFVASHPKAELSRHPVYHLLSSPDLGEVMTISSSVAQEAVYFDKPVTLLHRPVVAFSDPMAPGQFHSICQDFVSPHFWAAALAPLTATRAEAPKVGFLDPKDKIRDMLGFYWSYRHIDKVEADRFTLANSRLAAPRPGAPAPDAEPVEAAETTPPPPEPDFTGFANTLRSRDAMFAAIDEADMISLDVFETLIERLVERPGQLFLFLADPAREQLGGQVANFARARLTAAEEAIAAGDMVGEEVTLRARYEAIGRAHGLTRDQVETLLARELDWERRLVRARPIGRAAFDRARAQGKRVVLVSDTYFEPDFVAELLRGCGYDGWDALYCSSEHGVTKKSGKLFQHLLKTEGRRPTEILHMGDNPRTDLRPGRDAGLGVFHMRSTADIARRVSPLPAIWDRIADPKTAAAVKGLTARRVAGGFRRGAPGFSQGSAETLGYAVLGPMFFGLANWLRRRARADEVPDLLFLSRDGDIIKRCYDVIATLDPGAPASRYMLASRRALGVATLRRPEDLSPRLEANFAPMTLAALLRNRFGVTPESMPGHALAAHGLELGDMVAWKEDRGRLAAFLAEPAVAAAILDHAADEREDLLAFYAECGIGAAQAARGAVVDIGHRGTLQKGLRDLLGAPGLRGYYFATFEGIRANIPDAEAGAAAGYLLDRQDPKSNRDHGYFGHSILYEAAFLNDAGSFVRARRGPDGRLEALLTDAGAERGRAAFARACHAGAVAFCEDMAEGFGEAALGFRLTGAEAASGFRAMLEHPFPADARLFRGMGFENSYNGVDFGEVVAEDPLAENAVSLWPQGAAVLAGIARARAEAAPAPRPGRRDRVLRGIAAMLGRRR</sequence>
<feature type="region of interest" description="Disordered" evidence="1">
    <location>
        <begin position="1"/>
        <end position="44"/>
    </location>
</feature>
<gene>
    <name evidence="2" type="ORF">SAMN05444336_10243</name>
</gene>